<proteinExistence type="predicted"/>
<dbReference type="Gene3D" id="2.70.98.30">
    <property type="entry name" value="Golgi alpha-mannosidase II, domain 4"/>
    <property type="match status" value="1"/>
</dbReference>
<comment type="caution">
    <text evidence="2">The sequence shown here is derived from an EMBL/GenBank/DDBJ whole genome shotgun (WGS) entry which is preliminary data.</text>
</comment>
<sequence>EDLPPFGYRVYKLTPGPEEQGEGLAVDDKTIENEFYKVRAQDDGSLIIEDKGTGEIYRNFNHFEDSGDAGDEYNYSPPEEQEVFTSKGIKADIRLIEDGPDRAIIRVDQTLKLPKSLTKDRRGRGKERVDERIVSFVTLQKGVRRIDIRTIVGNEAKDHRLRAVFPTGIKTKESIAESAFSVIHRPTETPEGEGWIEKPSPTHPQTRFVIVEDGEKGIAILNKGLPEYEVTEDGKIYLTLLRCVGWLYRDDLQTREAHVAGPSYETLGAQCIGKHEFEYSNLPYCRTWEEAQIWKQAIDFNTPLIGSRI</sequence>
<dbReference type="Proteomes" id="UP000585609">
    <property type="component" value="Unassembled WGS sequence"/>
</dbReference>
<reference evidence="2 3" key="1">
    <citation type="journal article" date="2020" name="Front. Microbiol.">
        <title>Single-cell genomics of novel Actinobacteria with the Wood-Ljungdahl pathway discovered in a serpentinizing system.</title>
        <authorList>
            <person name="Merino N."/>
            <person name="Kawai M."/>
            <person name="Boyd E.S."/>
            <person name="Colman D.R."/>
            <person name="McGlynn S.E."/>
            <person name="Nealson K.H."/>
            <person name="Kurokawa K."/>
            <person name="Hongoh Y."/>
        </authorList>
    </citation>
    <scope>NUCLEOTIDE SEQUENCE [LARGE SCALE GENOMIC DNA]</scope>
    <source>
        <strain evidence="2 3">S09_30</strain>
    </source>
</reference>
<dbReference type="PANTHER" id="PTHR46017">
    <property type="entry name" value="ALPHA-MANNOSIDASE 2C1"/>
    <property type="match status" value="1"/>
</dbReference>
<organism evidence="2 3">
    <name type="scientific">Candidatus Hakubella thermalkaliphila</name>
    <dbReference type="NCBI Taxonomy" id="2754717"/>
    <lineage>
        <taxon>Bacteria</taxon>
        <taxon>Bacillati</taxon>
        <taxon>Actinomycetota</taxon>
        <taxon>Actinomycetota incertae sedis</taxon>
        <taxon>Candidatus Hakubellales</taxon>
        <taxon>Candidatus Hakubellaceae</taxon>
        <taxon>Candidatus Hakubella</taxon>
    </lineage>
</organism>
<accession>A0A6V8NWK2</accession>
<dbReference type="GO" id="GO:0004559">
    <property type="term" value="F:alpha-mannosidase activity"/>
    <property type="evidence" value="ECO:0007669"/>
    <property type="project" value="InterPro"/>
</dbReference>
<dbReference type="Pfam" id="PF07748">
    <property type="entry name" value="Glyco_hydro_38C"/>
    <property type="match status" value="1"/>
</dbReference>
<dbReference type="GO" id="GO:0009313">
    <property type="term" value="P:oligosaccharide catabolic process"/>
    <property type="evidence" value="ECO:0007669"/>
    <property type="project" value="TreeGrafter"/>
</dbReference>
<keyword evidence="2" id="KW-0378">Hydrolase</keyword>
<dbReference type="AlphaFoldDB" id="A0A6V8NWK2"/>
<dbReference type="SUPFAM" id="SSF74650">
    <property type="entry name" value="Galactose mutarotase-like"/>
    <property type="match status" value="1"/>
</dbReference>
<dbReference type="GO" id="GO:0006013">
    <property type="term" value="P:mannose metabolic process"/>
    <property type="evidence" value="ECO:0007669"/>
    <property type="project" value="InterPro"/>
</dbReference>
<protein>
    <submittedName>
        <fullName evidence="2">Mannosylglycerate hydrolase</fullName>
    </submittedName>
</protein>
<feature type="domain" description="Glycosyl hydrolase family 38 C-terminal" evidence="1">
    <location>
        <begin position="31"/>
        <end position="244"/>
    </location>
</feature>
<evidence type="ECO:0000313" key="3">
    <source>
        <dbReference type="Proteomes" id="UP000585609"/>
    </source>
</evidence>
<name>A0A6V8NWK2_9ACTN</name>
<dbReference type="InterPro" id="IPR011682">
    <property type="entry name" value="Glyco_hydro_38_C"/>
</dbReference>
<gene>
    <name evidence="2" type="ORF">HKBW3S09_01295</name>
</gene>
<dbReference type="InterPro" id="IPR011013">
    <property type="entry name" value="Gal_mutarotase_sf_dom"/>
</dbReference>
<evidence type="ECO:0000313" key="2">
    <source>
        <dbReference type="EMBL" id="GFP23830.1"/>
    </source>
</evidence>
<feature type="non-terminal residue" evidence="2">
    <location>
        <position position="1"/>
    </location>
</feature>
<dbReference type="EMBL" id="BLRW01000212">
    <property type="protein sequence ID" value="GFP23830.1"/>
    <property type="molecule type" value="Genomic_DNA"/>
</dbReference>
<dbReference type="GO" id="GO:0030246">
    <property type="term" value="F:carbohydrate binding"/>
    <property type="evidence" value="ECO:0007669"/>
    <property type="project" value="InterPro"/>
</dbReference>
<evidence type="ECO:0000259" key="1">
    <source>
        <dbReference type="Pfam" id="PF07748"/>
    </source>
</evidence>
<dbReference type="PANTHER" id="PTHR46017:SF2">
    <property type="entry name" value="MANNOSYLGLYCERATE HYDROLASE"/>
    <property type="match status" value="1"/>
</dbReference>